<sequence>MGYFRLLLKYITPPTGKINHNLRSKSTEQQLSLIGFLKTSANSHVRDHDGRYIVSGSDWCVKIWNNDKANRHRYVLEELMSVRKHGKDGGWKWG</sequence>
<dbReference type="Proteomes" id="UP000188533">
    <property type="component" value="Unassembled WGS sequence"/>
</dbReference>
<reference evidence="1 2" key="1">
    <citation type="submission" date="2016-08" db="EMBL/GenBank/DDBJ databases">
        <authorList>
            <consortium name="Lentinula edodes genome sequencing consortium"/>
            <person name="Sakamoto Y."/>
            <person name="Nakade K."/>
            <person name="Sato S."/>
            <person name="Yoshida Y."/>
            <person name="Miyazaki K."/>
            <person name="Natsume S."/>
            <person name="Konno N."/>
        </authorList>
    </citation>
    <scope>NUCLEOTIDE SEQUENCE [LARGE SCALE GENOMIC DNA]</scope>
    <source>
        <strain evidence="1 2">NBRC 111202</strain>
    </source>
</reference>
<dbReference type="AlphaFoldDB" id="A0A1Q3EB45"/>
<name>A0A1Q3EB45_LENED</name>
<gene>
    <name evidence="1" type="ORF">LENED_006199</name>
</gene>
<evidence type="ECO:0000313" key="2">
    <source>
        <dbReference type="Proteomes" id="UP000188533"/>
    </source>
</evidence>
<evidence type="ECO:0008006" key="3">
    <source>
        <dbReference type="Google" id="ProtNLM"/>
    </source>
</evidence>
<organism evidence="1 2">
    <name type="scientific">Lentinula edodes</name>
    <name type="common">Shiitake mushroom</name>
    <name type="synonym">Lentinus edodes</name>
    <dbReference type="NCBI Taxonomy" id="5353"/>
    <lineage>
        <taxon>Eukaryota</taxon>
        <taxon>Fungi</taxon>
        <taxon>Dikarya</taxon>
        <taxon>Basidiomycota</taxon>
        <taxon>Agaricomycotina</taxon>
        <taxon>Agaricomycetes</taxon>
        <taxon>Agaricomycetidae</taxon>
        <taxon>Agaricales</taxon>
        <taxon>Marasmiineae</taxon>
        <taxon>Omphalotaceae</taxon>
        <taxon>Lentinula</taxon>
    </lineage>
</organism>
<comment type="caution">
    <text evidence="1">The sequence shown here is derived from an EMBL/GenBank/DDBJ whole genome shotgun (WGS) entry which is preliminary data.</text>
</comment>
<dbReference type="EMBL" id="BDGU01000190">
    <property type="protein sequence ID" value="GAW04412.1"/>
    <property type="molecule type" value="Genomic_DNA"/>
</dbReference>
<reference evidence="1 2" key="2">
    <citation type="submission" date="2017-02" db="EMBL/GenBank/DDBJ databases">
        <title>A genome survey and senescence transcriptome analysis in Lentinula edodes.</title>
        <authorList>
            <person name="Sakamoto Y."/>
            <person name="Nakade K."/>
            <person name="Sato S."/>
            <person name="Yoshida Y."/>
            <person name="Miyazaki K."/>
            <person name="Natsume S."/>
            <person name="Konno N."/>
        </authorList>
    </citation>
    <scope>NUCLEOTIDE SEQUENCE [LARGE SCALE GENOMIC DNA]</scope>
    <source>
        <strain evidence="1 2">NBRC 111202</strain>
    </source>
</reference>
<accession>A0A1Q3EB45</accession>
<keyword evidence="2" id="KW-1185">Reference proteome</keyword>
<protein>
    <recommendedName>
        <fullName evidence="3">WD40 repeat-like protein</fullName>
    </recommendedName>
</protein>
<proteinExistence type="predicted"/>
<evidence type="ECO:0000313" key="1">
    <source>
        <dbReference type="EMBL" id="GAW04412.1"/>
    </source>
</evidence>